<dbReference type="Proteomes" id="UP000703269">
    <property type="component" value="Unassembled WGS sequence"/>
</dbReference>
<dbReference type="AlphaFoldDB" id="A0A9P3LII6"/>
<evidence type="ECO:0000313" key="2">
    <source>
        <dbReference type="Proteomes" id="UP000703269"/>
    </source>
</evidence>
<organism evidence="1 2">
    <name type="scientific">Phanerochaete sordida</name>
    <dbReference type="NCBI Taxonomy" id="48140"/>
    <lineage>
        <taxon>Eukaryota</taxon>
        <taxon>Fungi</taxon>
        <taxon>Dikarya</taxon>
        <taxon>Basidiomycota</taxon>
        <taxon>Agaricomycotina</taxon>
        <taxon>Agaricomycetes</taxon>
        <taxon>Polyporales</taxon>
        <taxon>Phanerochaetaceae</taxon>
        <taxon>Phanerochaete</taxon>
    </lineage>
</organism>
<name>A0A9P3LII6_9APHY</name>
<sequence length="136" mass="14486">MSTGFTREREQRLDAVNIPSRLKATAHPACVGYKSSSEDLRQVELGCFFSCLPAMTRKLSASLLFCLSIFASTVVNPRSRAAPITLPSSLSGITLNTKTDAAPVNVIAFSGAPPLYPFISGLWPRGAGTSLTRALP</sequence>
<gene>
    <name evidence="1" type="ORF">PsYK624_118950</name>
</gene>
<accession>A0A9P3LII6</accession>
<reference evidence="1 2" key="1">
    <citation type="submission" date="2021-08" db="EMBL/GenBank/DDBJ databases">
        <title>Draft Genome Sequence of Phanerochaete sordida strain YK-624.</title>
        <authorList>
            <person name="Mori T."/>
            <person name="Dohra H."/>
            <person name="Suzuki T."/>
            <person name="Kawagishi H."/>
            <person name="Hirai H."/>
        </authorList>
    </citation>
    <scope>NUCLEOTIDE SEQUENCE [LARGE SCALE GENOMIC DNA]</scope>
    <source>
        <strain evidence="1 2">YK-624</strain>
    </source>
</reference>
<evidence type="ECO:0000313" key="1">
    <source>
        <dbReference type="EMBL" id="GJE95709.1"/>
    </source>
</evidence>
<protein>
    <submittedName>
        <fullName evidence="1">Uncharacterized protein</fullName>
    </submittedName>
</protein>
<proteinExistence type="predicted"/>
<keyword evidence="2" id="KW-1185">Reference proteome</keyword>
<comment type="caution">
    <text evidence="1">The sequence shown here is derived from an EMBL/GenBank/DDBJ whole genome shotgun (WGS) entry which is preliminary data.</text>
</comment>
<dbReference type="EMBL" id="BPQB01000051">
    <property type="protein sequence ID" value="GJE95709.1"/>
    <property type="molecule type" value="Genomic_DNA"/>
</dbReference>